<accession>A0AA40SKE2</accession>
<dbReference type="GO" id="GO:0016757">
    <property type="term" value="F:glycosyltransferase activity"/>
    <property type="evidence" value="ECO:0007669"/>
    <property type="project" value="UniProtKB-KW"/>
</dbReference>
<evidence type="ECO:0000256" key="3">
    <source>
        <dbReference type="ARBA" id="ARBA00022679"/>
    </source>
</evidence>
<dbReference type="Proteomes" id="UP000530412">
    <property type="component" value="Unassembled WGS sequence"/>
</dbReference>
<evidence type="ECO:0000256" key="1">
    <source>
        <dbReference type="ARBA" id="ARBA00006739"/>
    </source>
</evidence>
<name>A0AA40SKE2_9ACTN</name>
<dbReference type="EMBL" id="JACJIE010000024">
    <property type="protein sequence ID" value="MBA8947770.1"/>
    <property type="molecule type" value="Genomic_DNA"/>
</dbReference>
<dbReference type="AlphaFoldDB" id="A0AA40SKE2"/>
<reference evidence="4 5" key="1">
    <citation type="submission" date="2020-08" db="EMBL/GenBank/DDBJ databases">
        <title>Genomic Encyclopedia of Type Strains, Phase III (KMG-III): the genomes of soil and plant-associated and newly described type strains.</title>
        <authorList>
            <person name="Whitman W."/>
        </authorList>
    </citation>
    <scope>NUCLEOTIDE SEQUENCE [LARGE SCALE GENOMIC DNA]</scope>
    <source>
        <strain evidence="4 5">CECT 3271</strain>
    </source>
</reference>
<comment type="similarity">
    <text evidence="1">Belongs to the glycosyltransferase 2 family.</text>
</comment>
<keyword evidence="2" id="KW-0328">Glycosyltransferase</keyword>
<organism evidence="4 5">
    <name type="scientific">Streptomyces calvus</name>
    <dbReference type="NCBI Taxonomy" id="67282"/>
    <lineage>
        <taxon>Bacteria</taxon>
        <taxon>Bacillati</taxon>
        <taxon>Actinomycetota</taxon>
        <taxon>Actinomycetes</taxon>
        <taxon>Kitasatosporales</taxon>
        <taxon>Streptomycetaceae</taxon>
        <taxon>Streptomyces</taxon>
    </lineage>
</organism>
<sequence>MVTPVCAPLIDVFTVYSMVFVDSRASLPSWCAVLGVQLACAAYAFRLDGERYRYLLMTPVPQLAHRRMLHLALIHSCVTALTGGRLRRQRLKRTGEVGMPAGTC</sequence>
<comment type="caution">
    <text evidence="4">The sequence shown here is derived from an EMBL/GenBank/DDBJ whole genome shotgun (WGS) entry which is preliminary data.</text>
</comment>
<evidence type="ECO:0000256" key="2">
    <source>
        <dbReference type="ARBA" id="ARBA00022676"/>
    </source>
</evidence>
<proteinExistence type="inferred from homology"/>
<gene>
    <name evidence="4" type="ORF">FHS33_006239</name>
</gene>
<keyword evidence="3" id="KW-0808">Transferase</keyword>
<protein>
    <submittedName>
        <fullName evidence="4">Uncharacterized protein</fullName>
    </submittedName>
</protein>
<evidence type="ECO:0000313" key="5">
    <source>
        <dbReference type="Proteomes" id="UP000530412"/>
    </source>
</evidence>
<evidence type="ECO:0000313" key="4">
    <source>
        <dbReference type="EMBL" id="MBA8947770.1"/>
    </source>
</evidence>
<dbReference type="PANTHER" id="PTHR43630">
    <property type="entry name" value="POLY-BETA-1,6-N-ACETYL-D-GLUCOSAMINE SYNTHASE"/>
    <property type="match status" value="1"/>
</dbReference>
<dbReference type="PANTHER" id="PTHR43630:SF1">
    <property type="entry name" value="POLY-BETA-1,6-N-ACETYL-D-GLUCOSAMINE SYNTHASE"/>
    <property type="match status" value="1"/>
</dbReference>